<keyword evidence="3" id="KW-0966">Cell projection</keyword>
<comment type="caution">
    <text evidence="3">The sequence shown here is derived from an EMBL/GenBank/DDBJ whole genome shotgun (WGS) entry which is preliminary data.</text>
</comment>
<accession>A0A3N5B2B8</accession>
<dbReference type="RefSeq" id="WP_170157801.1">
    <property type="nucleotide sequence ID" value="NZ_RKRE01000003.1"/>
</dbReference>
<comment type="similarity">
    <text evidence="1">Belongs to the FlgD family.</text>
</comment>
<protein>
    <submittedName>
        <fullName evidence="3">Flagellar basal-body rod modification protein FlgD</fullName>
    </submittedName>
</protein>
<organism evidence="3 4">
    <name type="scientific">Thermodesulfitimonas autotrophica</name>
    <dbReference type="NCBI Taxonomy" id="1894989"/>
    <lineage>
        <taxon>Bacteria</taxon>
        <taxon>Bacillati</taxon>
        <taxon>Bacillota</taxon>
        <taxon>Clostridia</taxon>
        <taxon>Thermoanaerobacterales</taxon>
        <taxon>Thermoanaerobacteraceae</taxon>
        <taxon>Thermodesulfitimonas</taxon>
    </lineage>
</organism>
<gene>
    <name evidence="3" type="ORF">EDD75_2037</name>
</gene>
<dbReference type="EMBL" id="RKRE01000003">
    <property type="protein sequence ID" value="RPF42922.1"/>
    <property type="molecule type" value="Genomic_DNA"/>
</dbReference>
<keyword evidence="3" id="KW-0969">Cilium</keyword>
<reference evidence="3 4" key="1">
    <citation type="submission" date="2018-11" db="EMBL/GenBank/DDBJ databases">
        <title>Genomic Encyclopedia of Type Strains, Phase IV (KMG-IV): sequencing the most valuable type-strain genomes for metagenomic binning, comparative biology and taxonomic classification.</title>
        <authorList>
            <person name="Goeker M."/>
        </authorList>
    </citation>
    <scope>NUCLEOTIDE SEQUENCE [LARGE SCALE GENOMIC DNA]</scope>
    <source>
        <strain evidence="3 4">DSM 102936</strain>
    </source>
</reference>
<dbReference type="InterPro" id="IPR005648">
    <property type="entry name" value="FlgD"/>
</dbReference>
<dbReference type="Pfam" id="PF03963">
    <property type="entry name" value="FlgD"/>
    <property type="match status" value="1"/>
</dbReference>
<evidence type="ECO:0000313" key="3">
    <source>
        <dbReference type="EMBL" id="RPF42922.1"/>
    </source>
</evidence>
<sequence>MPVGLEAINGSLQKEAGRAAPGGLSKDTFLKILVAQLSHPDPFAPQDPGAFVTEMSQIALLEQLLNLSTRMESLYRLEALTQAAAVIGREVVVESSGERVSGTVEKVVVNGDKVLLVVGGNQYDVANLVEVR</sequence>
<dbReference type="GO" id="GO:0044781">
    <property type="term" value="P:bacterial-type flagellum organization"/>
    <property type="evidence" value="ECO:0007669"/>
    <property type="project" value="UniProtKB-KW"/>
</dbReference>
<keyword evidence="4" id="KW-1185">Reference proteome</keyword>
<dbReference type="Proteomes" id="UP000282654">
    <property type="component" value="Unassembled WGS sequence"/>
</dbReference>
<keyword evidence="2" id="KW-1005">Bacterial flagellum biogenesis</keyword>
<proteinExistence type="inferred from homology"/>
<evidence type="ECO:0000256" key="2">
    <source>
        <dbReference type="ARBA" id="ARBA00022795"/>
    </source>
</evidence>
<dbReference type="AlphaFoldDB" id="A0A3N5B2B8"/>
<evidence type="ECO:0000256" key="1">
    <source>
        <dbReference type="ARBA" id="ARBA00010577"/>
    </source>
</evidence>
<evidence type="ECO:0000313" key="4">
    <source>
        <dbReference type="Proteomes" id="UP000282654"/>
    </source>
</evidence>
<name>A0A3N5B2B8_9THEO</name>
<keyword evidence="3" id="KW-0282">Flagellum</keyword>